<gene>
    <name evidence="2" type="ORF">SAMN06295910_0734</name>
</gene>
<dbReference type="InterPro" id="IPR035901">
    <property type="entry name" value="GIY-YIG_endonuc_sf"/>
</dbReference>
<reference evidence="3" key="1">
    <citation type="submission" date="2017-04" db="EMBL/GenBank/DDBJ databases">
        <authorList>
            <person name="Varghese N."/>
            <person name="Submissions S."/>
        </authorList>
    </citation>
    <scope>NUCLEOTIDE SEQUENCE [LARGE SCALE GENOMIC DNA]</scope>
    <source>
        <strain evidence="3">Dd16</strain>
    </source>
</reference>
<dbReference type="EMBL" id="LT840185">
    <property type="protein sequence ID" value="SMF61741.1"/>
    <property type="molecule type" value="Genomic_DNA"/>
</dbReference>
<organism evidence="2 3">
    <name type="scientific">Allosphingosinicella indica</name>
    <dbReference type="NCBI Taxonomy" id="941907"/>
    <lineage>
        <taxon>Bacteria</taxon>
        <taxon>Pseudomonadati</taxon>
        <taxon>Pseudomonadota</taxon>
        <taxon>Alphaproteobacteria</taxon>
        <taxon>Sphingomonadales</taxon>
        <taxon>Sphingomonadaceae</taxon>
        <taxon>Allosphingosinicella</taxon>
    </lineage>
</organism>
<dbReference type="STRING" id="941907.SAMN06295910_0734"/>
<name>A0A1X7G073_9SPHN</name>
<dbReference type="Proteomes" id="UP000192934">
    <property type="component" value="Chromosome I"/>
</dbReference>
<dbReference type="InterPro" id="IPR000305">
    <property type="entry name" value="GIY-YIG_endonuc"/>
</dbReference>
<protein>
    <recommendedName>
        <fullName evidence="1">GIY-YIG domain-containing protein</fullName>
    </recommendedName>
</protein>
<evidence type="ECO:0000313" key="3">
    <source>
        <dbReference type="Proteomes" id="UP000192934"/>
    </source>
</evidence>
<accession>A0A1X7G073</accession>
<dbReference type="SUPFAM" id="SSF82771">
    <property type="entry name" value="GIY-YIG endonuclease"/>
    <property type="match status" value="1"/>
</dbReference>
<sequence>MPLTFNGLLAEHGLSPKGVRLLRHAKRQGAAGMSPLQAWRDDRPRFEAYQSTQPAKDRAFFDAPYWASFVAFPPRETMFVGLYRIAKGEERVPAFDCPLTARQVPEGQIDRWATQPHPDFMEFAGKLFIDWGAGTRSWGQRAERRNKPILELRRDDHEETYPGHTAFLRQLSEVEALPPSWVAILRSSRGVYLLTCPATREQYVGAAFAQGGFHERWVQHAGRQGDAIAFRSRAPSDYRVSILEVAGSLATDQDIIVMEQRWKAKLQSREMGLNRN</sequence>
<feature type="domain" description="GIY-YIG" evidence="1">
    <location>
        <begin position="187"/>
        <end position="275"/>
    </location>
</feature>
<dbReference type="AlphaFoldDB" id="A0A1X7G073"/>
<dbReference type="OrthoDB" id="89044at2"/>
<evidence type="ECO:0000313" key="2">
    <source>
        <dbReference type="EMBL" id="SMF61741.1"/>
    </source>
</evidence>
<keyword evidence="3" id="KW-1185">Reference proteome</keyword>
<evidence type="ECO:0000259" key="1">
    <source>
        <dbReference type="PROSITE" id="PS50164"/>
    </source>
</evidence>
<proteinExistence type="predicted"/>
<dbReference type="PROSITE" id="PS50164">
    <property type="entry name" value="GIY_YIG"/>
    <property type="match status" value="1"/>
</dbReference>